<feature type="chain" id="PRO_5024845593" description="Lipoprotein" evidence="1">
    <location>
        <begin position="26"/>
        <end position="138"/>
    </location>
</feature>
<dbReference type="PROSITE" id="PS51257">
    <property type="entry name" value="PROKAR_LIPOPROTEIN"/>
    <property type="match status" value="1"/>
</dbReference>
<gene>
    <name evidence="2" type="ORF">FNH09_05450</name>
</gene>
<evidence type="ECO:0008006" key="4">
    <source>
        <dbReference type="Google" id="ProtNLM"/>
    </source>
</evidence>
<evidence type="ECO:0000256" key="1">
    <source>
        <dbReference type="SAM" id="SignalP"/>
    </source>
</evidence>
<feature type="signal peptide" evidence="1">
    <location>
        <begin position="1"/>
        <end position="25"/>
    </location>
</feature>
<evidence type="ECO:0000313" key="3">
    <source>
        <dbReference type="Proteomes" id="UP000325849"/>
    </source>
</evidence>
<dbReference type="Proteomes" id="UP000325849">
    <property type="component" value="Unassembled WGS sequence"/>
</dbReference>
<name>A0A5N8V9Z3_9ACTN</name>
<dbReference type="OrthoDB" id="4205652at2"/>
<evidence type="ECO:0000313" key="2">
    <source>
        <dbReference type="EMBL" id="MPY30775.1"/>
    </source>
</evidence>
<sequence>MDLLNSRVARFATMILLGLAALAIAGCNPDPTDPENVDPIALVNSTSNPVRVFWCAGDGDNKCAEEHDLGVISAGAHRTVHISSYEVMLHVETALGSGGYVCEDDALGSRIALSASYPSMKAAYDHCLDGASPSISPR</sequence>
<reference evidence="2 3" key="1">
    <citation type="submission" date="2019-07" db="EMBL/GenBank/DDBJ databases">
        <title>New species of Amycolatopsis and Streptomyces.</title>
        <authorList>
            <person name="Duangmal K."/>
            <person name="Teo W.F.A."/>
            <person name="Lipun K."/>
        </authorList>
    </citation>
    <scope>NUCLEOTIDE SEQUENCE [LARGE SCALE GENOMIC DNA]</scope>
    <source>
        <strain evidence="2 3">NBRC 109810</strain>
    </source>
</reference>
<keyword evidence="1" id="KW-0732">Signal</keyword>
<organism evidence="2 3">
    <name type="scientific">Streptomyces adustus</name>
    <dbReference type="NCBI Taxonomy" id="1609272"/>
    <lineage>
        <taxon>Bacteria</taxon>
        <taxon>Bacillati</taxon>
        <taxon>Actinomycetota</taxon>
        <taxon>Actinomycetes</taxon>
        <taxon>Kitasatosporales</taxon>
        <taxon>Streptomycetaceae</taxon>
        <taxon>Streptomyces</taxon>
    </lineage>
</organism>
<comment type="caution">
    <text evidence="2">The sequence shown here is derived from an EMBL/GenBank/DDBJ whole genome shotgun (WGS) entry which is preliminary data.</text>
</comment>
<accession>A0A5N8V9Z3</accession>
<keyword evidence="3" id="KW-1185">Reference proteome</keyword>
<proteinExistence type="predicted"/>
<dbReference type="AlphaFoldDB" id="A0A5N8V9Z3"/>
<dbReference type="RefSeq" id="WP_152885589.1">
    <property type="nucleotide sequence ID" value="NZ_VJZD01000014.1"/>
</dbReference>
<dbReference type="EMBL" id="VJZD01000014">
    <property type="protein sequence ID" value="MPY30775.1"/>
    <property type="molecule type" value="Genomic_DNA"/>
</dbReference>
<protein>
    <recommendedName>
        <fullName evidence="4">Lipoprotein</fullName>
    </recommendedName>
</protein>